<dbReference type="Bgee" id="ENSAMXG00000032007">
    <property type="expression patterns" value="Expressed in embryo and 14 other cell types or tissues"/>
</dbReference>
<dbReference type="Ensembl" id="ENSAMXT00000044466.1">
    <property type="protein sequence ID" value="ENSAMXP00000043817.1"/>
    <property type="gene ID" value="ENSAMXG00000032007.1"/>
</dbReference>
<dbReference type="GO" id="GO:0044325">
    <property type="term" value="F:transmembrane transporter binding"/>
    <property type="evidence" value="ECO:0007669"/>
    <property type="project" value="TreeGrafter"/>
</dbReference>
<dbReference type="InterPro" id="IPR038879">
    <property type="entry name" value="GOPC"/>
</dbReference>
<dbReference type="Pfam" id="PF00595">
    <property type="entry name" value="PDZ"/>
    <property type="match status" value="1"/>
</dbReference>
<evidence type="ECO:0000256" key="10">
    <source>
        <dbReference type="ARBA" id="ARBA00023054"/>
    </source>
</evidence>
<dbReference type="KEGG" id="amex:103038902"/>
<dbReference type="PANTHER" id="PTHR16528">
    <property type="entry name" value="GOLGI-ASSOCIATED PDZ AND COILED-COIL MOTIF-CONTAINING"/>
    <property type="match status" value="1"/>
</dbReference>
<evidence type="ECO:0000256" key="13">
    <source>
        <dbReference type="ARBA" id="ARBA00034105"/>
    </source>
</evidence>
<keyword evidence="21" id="KW-1185">Reference proteome</keyword>
<evidence type="ECO:0000256" key="3">
    <source>
        <dbReference type="ARBA" id="ARBA00004395"/>
    </source>
</evidence>
<accession>A0A3B1JN56</accession>
<dbReference type="CTD" id="57120"/>
<evidence type="ECO:0000313" key="21">
    <source>
        <dbReference type="Proteomes" id="UP000018467"/>
    </source>
</evidence>
<evidence type="ECO:0000256" key="11">
    <source>
        <dbReference type="ARBA" id="ARBA00023136"/>
    </source>
</evidence>
<evidence type="ECO:0000256" key="5">
    <source>
        <dbReference type="ARBA" id="ARBA00022448"/>
    </source>
</evidence>
<keyword evidence="5" id="KW-0813">Transport</keyword>
<reference evidence="20" key="3">
    <citation type="submission" date="2025-05" db="UniProtKB">
        <authorList>
            <consortium name="Ensembl"/>
        </authorList>
    </citation>
    <scope>IDENTIFICATION</scope>
</reference>
<evidence type="ECO:0000256" key="1">
    <source>
        <dbReference type="ARBA" id="ARBA00004198"/>
    </source>
</evidence>
<dbReference type="Proteomes" id="UP000018467">
    <property type="component" value="Unassembled WGS sequence"/>
</dbReference>
<keyword evidence="7" id="KW-0653">Protein transport</keyword>
<dbReference type="RefSeq" id="XP_007255432.1">
    <property type="nucleotide sequence ID" value="XM_007255370.4"/>
</dbReference>
<dbReference type="InterPro" id="IPR001478">
    <property type="entry name" value="PDZ"/>
</dbReference>
<feature type="coiled-coil region" evidence="17">
    <location>
        <begin position="81"/>
        <end position="108"/>
    </location>
</feature>
<dbReference type="PANTHER" id="PTHR16528:SF2">
    <property type="entry name" value="GOLGI-ASSOCIATED PDZ AND COILED-COIL MOTIF-CONTAINING PROTEIN"/>
    <property type="match status" value="1"/>
</dbReference>
<dbReference type="GeneTree" id="ENSGT00940000156535"/>
<dbReference type="OMA" id="QCNLRQE"/>
<feature type="coiled-coil region" evidence="17">
    <location>
        <begin position="145"/>
        <end position="189"/>
    </location>
</feature>
<dbReference type="GO" id="GO:0030140">
    <property type="term" value="C:trans-Golgi network transport vesicle"/>
    <property type="evidence" value="ECO:0007669"/>
    <property type="project" value="TreeGrafter"/>
</dbReference>
<organism evidence="20 21">
    <name type="scientific">Astyanax mexicanus</name>
    <name type="common">Blind cave fish</name>
    <name type="synonym">Astyanax fasciatus mexicanus</name>
    <dbReference type="NCBI Taxonomy" id="7994"/>
    <lineage>
        <taxon>Eukaryota</taxon>
        <taxon>Metazoa</taxon>
        <taxon>Chordata</taxon>
        <taxon>Craniata</taxon>
        <taxon>Vertebrata</taxon>
        <taxon>Euteleostomi</taxon>
        <taxon>Actinopterygii</taxon>
        <taxon>Neopterygii</taxon>
        <taxon>Teleostei</taxon>
        <taxon>Ostariophysi</taxon>
        <taxon>Characiformes</taxon>
        <taxon>Characoidei</taxon>
        <taxon>Acestrorhamphidae</taxon>
        <taxon>Acestrorhamphinae</taxon>
        <taxon>Astyanax</taxon>
    </lineage>
</organism>
<evidence type="ECO:0000256" key="7">
    <source>
        <dbReference type="ARBA" id="ARBA00022927"/>
    </source>
</evidence>
<keyword evidence="10 17" id="KW-0175">Coiled coil</keyword>
<evidence type="ECO:0000256" key="18">
    <source>
        <dbReference type="SAM" id="MobiDB-lite"/>
    </source>
</evidence>
<keyword evidence="9" id="KW-0333">Golgi apparatus</keyword>
<reference evidence="21" key="1">
    <citation type="submission" date="2013-03" db="EMBL/GenBank/DDBJ databases">
        <authorList>
            <person name="Jeffery W."/>
            <person name="Warren W."/>
            <person name="Wilson R.K."/>
        </authorList>
    </citation>
    <scope>NUCLEOTIDE SEQUENCE</scope>
    <source>
        <strain evidence="21">female</strain>
    </source>
</reference>
<dbReference type="GO" id="GO:0014069">
    <property type="term" value="C:postsynaptic density"/>
    <property type="evidence" value="ECO:0007669"/>
    <property type="project" value="UniProtKB-SubCell"/>
</dbReference>
<dbReference type="GO" id="GO:2000009">
    <property type="term" value="P:negative regulation of protein localization to cell surface"/>
    <property type="evidence" value="ECO:0007669"/>
    <property type="project" value="TreeGrafter"/>
</dbReference>
<dbReference type="OrthoDB" id="10063653at2759"/>
<evidence type="ECO:0000256" key="8">
    <source>
        <dbReference type="ARBA" id="ARBA00023018"/>
    </source>
</evidence>
<feature type="region of interest" description="Disordered" evidence="18">
    <location>
        <begin position="247"/>
        <end position="269"/>
    </location>
</feature>
<evidence type="ECO:0000256" key="2">
    <source>
        <dbReference type="ARBA" id="ARBA00004279"/>
    </source>
</evidence>
<dbReference type="CDD" id="cd06800">
    <property type="entry name" value="PDZ_GOPC-like"/>
    <property type="match status" value="1"/>
</dbReference>
<reference evidence="21" key="2">
    <citation type="journal article" date="2014" name="Nat. Commun.">
        <title>The cavefish genome reveals candidate genes for eye loss.</title>
        <authorList>
            <person name="McGaugh S.E."/>
            <person name="Gross J.B."/>
            <person name="Aken B."/>
            <person name="Blin M."/>
            <person name="Borowsky R."/>
            <person name="Chalopin D."/>
            <person name="Hinaux H."/>
            <person name="Jeffery W.R."/>
            <person name="Keene A."/>
            <person name="Ma L."/>
            <person name="Minx P."/>
            <person name="Murphy D."/>
            <person name="O'Quin K.E."/>
            <person name="Retaux S."/>
            <person name="Rohner N."/>
            <person name="Searle S.M."/>
            <person name="Stahl B.A."/>
            <person name="Tabin C."/>
            <person name="Volff J.N."/>
            <person name="Yoshizawa M."/>
            <person name="Warren W.C."/>
        </authorList>
    </citation>
    <scope>NUCLEOTIDE SEQUENCE [LARGE SCALE GENOMIC DNA]</scope>
    <source>
        <strain evidence="21">female</strain>
    </source>
</reference>
<proteinExistence type="predicted"/>
<dbReference type="GO" id="GO:0042802">
    <property type="term" value="F:identical protein binding"/>
    <property type="evidence" value="ECO:0007669"/>
    <property type="project" value="UniProtKB-ARBA"/>
</dbReference>
<name>A0A3B1JN56_ASTMX</name>
<dbReference type="Gene3D" id="2.30.42.10">
    <property type="match status" value="1"/>
</dbReference>
<evidence type="ECO:0000256" key="16">
    <source>
        <dbReference type="ARBA" id="ARBA00083668"/>
    </source>
</evidence>
<keyword evidence="12" id="KW-0966">Cell projection</keyword>
<keyword evidence="8" id="KW-0770">Synapse</keyword>
<dbReference type="GeneID" id="103038902"/>
<evidence type="ECO:0000256" key="6">
    <source>
        <dbReference type="ARBA" id="ARBA00022490"/>
    </source>
</evidence>
<dbReference type="PROSITE" id="PS50106">
    <property type="entry name" value="PDZ"/>
    <property type="match status" value="1"/>
</dbReference>
<dbReference type="GO" id="GO:0005886">
    <property type="term" value="C:plasma membrane"/>
    <property type="evidence" value="ECO:0007669"/>
    <property type="project" value="UniProtKB-ARBA"/>
</dbReference>
<protein>
    <recommendedName>
        <fullName evidence="14">Golgi-associated PDZ and coiled-coil motif-containing protein</fullName>
    </recommendedName>
    <alternativeName>
        <fullName evidence="15">CFTR-associated ligand</fullName>
    </alternativeName>
    <alternativeName>
        <fullName evidence="16">PDZ protein interacting specifically with TC10</fullName>
    </alternativeName>
</protein>
<evidence type="ECO:0000256" key="14">
    <source>
        <dbReference type="ARBA" id="ARBA00072943"/>
    </source>
</evidence>
<feature type="compositionally biased region" description="Low complexity" evidence="18">
    <location>
        <begin position="426"/>
        <end position="446"/>
    </location>
</feature>
<evidence type="ECO:0000259" key="19">
    <source>
        <dbReference type="PROSITE" id="PS50106"/>
    </source>
</evidence>
<dbReference type="GO" id="GO:0030425">
    <property type="term" value="C:dendrite"/>
    <property type="evidence" value="ECO:0007669"/>
    <property type="project" value="UniProtKB-SubCell"/>
</dbReference>
<sequence>MSAGAAQGAALGAPASGMSMFRWLEVLEKEFDKAFVDVDLLLGEIDPDQADITYEGRQKMTSLSSCFAQLCHKAQTVFQLNHKLEAQLVDLKSELTDVQAEKTVVEKEVHEQLLQLHTLQLQLHAKAGQTVDSSSIKDRMPVPSVEEMEKELEASKKEKVKEVKLEAEVRMLKKENEALRRHIAVLQAEVYGARLAAKYLDKELAGRVQQIQLLGRDMKGPAHDKLWNQLEAEIHLHRHKTVIRACRGRNDPKKPLPSPAGHDPDSLKKTQGVGPIRKVVLAKEDHEGLGISITGGKEHGVPILISEIHPAQPAERCGGLHVGDAILAVNNINLRDAKHKEAVTILSQQRGEIEFEVVYVAPEVDSDDENVEYEDDSGHRYRLYLDELEDASASSHGNGPAESATLQAVEKHLRADGGENGDTGISSESPSEETPSKSAESPESSS</sequence>
<dbReference type="FunFam" id="2.30.42.10:FF:000067">
    <property type="entry name" value="Golgi-associated PDZ and coiled-coil motif-containing protein-like"/>
    <property type="match status" value="1"/>
</dbReference>
<evidence type="ECO:0000256" key="15">
    <source>
        <dbReference type="ARBA" id="ARBA00081191"/>
    </source>
</evidence>
<dbReference type="SUPFAM" id="SSF50156">
    <property type="entry name" value="PDZ domain-like"/>
    <property type="match status" value="1"/>
</dbReference>
<dbReference type="AlphaFoldDB" id="A0A3B1JN56"/>
<keyword evidence="11" id="KW-0472">Membrane</keyword>
<dbReference type="STRING" id="7994.ENSAMXP00000043817"/>
<dbReference type="Ensembl" id="ENSAMXT00000055969.1">
    <property type="protein sequence ID" value="ENSAMXP00000043035.1"/>
    <property type="gene ID" value="ENSAMXG00000032007.1"/>
</dbReference>
<dbReference type="SMART" id="SM00228">
    <property type="entry name" value="PDZ"/>
    <property type="match status" value="1"/>
</dbReference>
<evidence type="ECO:0000256" key="17">
    <source>
        <dbReference type="SAM" id="Coils"/>
    </source>
</evidence>
<dbReference type="GO" id="GO:0015031">
    <property type="term" value="P:protein transport"/>
    <property type="evidence" value="ECO:0007669"/>
    <property type="project" value="UniProtKB-KW"/>
</dbReference>
<evidence type="ECO:0000256" key="4">
    <source>
        <dbReference type="ARBA" id="ARBA00004496"/>
    </source>
</evidence>
<keyword evidence="6" id="KW-0963">Cytoplasm</keyword>
<evidence type="ECO:0000313" key="20">
    <source>
        <dbReference type="Ensembl" id="ENSAMXP00000043817.1"/>
    </source>
</evidence>
<feature type="domain" description="PDZ" evidence="19">
    <location>
        <begin position="278"/>
        <end position="361"/>
    </location>
</feature>
<dbReference type="GO" id="GO:0000139">
    <property type="term" value="C:Golgi membrane"/>
    <property type="evidence" value="ECO:0007669"/>
    <property type="project" value="UniProtKB-SubCell"/>
</dbReference>
<comment type="subcellular location">
    <subcellularLocation>
        <location evidence="2">Cell projection</location>
        <location evidence="2">Dendrite</location>
    </subcellularLocation>
    <subcellularLocation>
        <location evidence="4">Cytoplasm</location>
    </subcellularLocation>
    <subcellularLocation>
        <location evidence="3">Golgi apparatus membrane</location>
        <topology evidence="3">Peripheral membrane protein</topology>
    </subcellularLocation>
    <subcellularLocation>
        <location evidence="1">Golgi apparatus</location>
        <location evidence="1">trans-Golgi network membrane</location>
    </subcellularLocation>
    <subcellularLocation>
        <location evidence="13">Postsynaptic density</location>
    </subcellularLocation>
</comment>
<evidence type="ECO:0000256" key="9">
    <source>
        <dbReference type="ARBA" id="ARBA00023034"/>
    </source>
</evidence>
<dbReference type="InterPro" id="IPR036034">
    <property type="entry name" value="PDZ_sf"/>
</dbReference>
<evidence type="ECO:0000256" key="12">
    <source>
        <dbReference type="ARBA" id="ARBA00023273"/>
    </source>
</evidence>
<feature type="region of interest" description="Disordered" evidence="18">
    <location>
        <begin position="391"/>
        <end position="446"/>
    </location>
</feature>